<protein>
    <recommendedName>
        <fullName evidence="9">Protein kinase domain-containing protein</fullName>
    </recommendedName>
</protein>
<evidence type="ECO:0000256" key="8">
    <source>
        <dbReference type="SAM" id="Phobius"/>
    </source>
</evidence>
<comment type="subcellular location">
    <subcellularLocation>
        <location evidence="1">Membrane</location>
        <topology evidence="1">Single-pass membrane protein</topology>
    </subcellularLocation>
</comment>
<evidence type="ECO:0000256" key="6">
    <source>
        <dbReference type="ARBA" id="ARBA00022989"/>
    </source>
</evidence>
<accession>A0A8T2UCU5</accession>
<dbReference type="Gene3D" id="1.10.510.10">
    <property type="entry name" value="Transferase(Phosphotransferase) domain 1"/>
    <property type="match status" value="1"/>
</dbReference>
<dbReference type="InterPro" id="IPR051716">
    <property type="entry name" value="Plant_RL_S/T_kinase"/>
</dbReference>
<dbReference type="PROSITE" id="PS00108">
    <property type="entry name" value="PROTEIN_KINASE_ST"/>
    <property type="match status" value="1"/>
</dbReference>
<dbReference type="PROSITE" id="PS50011">
    <property type="entry name" value="PROTEIN_KINASE_DOM"/>
    <property type="match status" value="1"/>
</dbReference>
<evidence type="ECO:0000256" key="3">
    <source>
        <dbReference type="ARBA" id="ARBA00022692"/>
    </source>
</evidence>
<keyword evidence="11" id="KW-1185">Reference proteome</keyword>
<dbReference type="InterPro" id="IPR032675">
    <property type="entry name" value="LRR_dom_sf"/>
</dbReference>
<reference evidence="10" key="1">
    <citation type="submission" date="2021-08" db="EMBL/GenBank/DDBJ databases">
        <title>WGS assembly of Ceratopteris richardii.</title>
        <authorList>
            <person name="Marchant D.B."/>
            <person name="Chen G."/>
            <person name="Jenkins J."/>
            <person name="Shu S."/>
            <person name="Leebens-Mack J."/>
            <person name="Grimwood J."/>
            <person name="Schmutz J."/>
            <person name="Soltis P."/>
            <person name="Soltis D."/>
            <person name="Chen Z.-H."/>
        </authorList>
    </citation>
    <scope>NUCLEOTIDE SEQUENCE</scope>
    <source>
        <strain evidence="10">Whitten #5841</strain>
        <tissue evidence="10">Leaf</tissue>
    </source>
</reference>
<dbReference type="FunFam" id="1.10.510.10:FF:000365">
    <property type="entry name" value="Leucine-rich repeat receptor-like serine/threonine-protein kinase At1g17230"/>
    <property type="match status" value="1"/>
</dbReference>
<dbReference type="Gene3D" id="3.80.10.10">
    <property type="entry name" value="Ribonuclease Inhibitor"/>
    <property type="match status" value="2"/>
</dbReference>
<evidence type="ECO:0000313" key="10">
    <source>
        <dbReference type="EMBL" id="KAH7433242.1"/>
    </source>
</evidence>
<dbReference type="SUPFAM" id="SSF52058">
    <property type="entry name" value="L domain-like"/>
    <property type="match status" value="2"/>
</dbReference>
<gene>
    <name evidence="10" type="ORF">KP509_07G061200</name>
</gene>
<dbReference type="EMBL" id="CM035412">
    <property type="protein sequence ID" value="KAH7433242.1"/>
    <property type="molecule type" value="Genomic_DNA"/>
</dbReference>
<dbReference type="AlphaFoldDB" id="A0A8T2UCU5"/>
<keyword evidence="6 8" id="KW-1133">Transmembrane helix</keyword>
<dbReference type="GO" id="GO:0005524">
    <property type="term" value="F:ATP binding"/>
    <property type="evidence" value="ECO:0007669"/>
    <property type="project" value="InterPro"/>
</dbReference>
<evidence type="ECO:0000313" key="11">
    <source>
        <dbReference type="Proteomes" id="UP000825935"/>
    </source>
</evidence>
<dbReference type="InterPro" id="IPR011009">
    <property type="entry name" value="Kinase-like_dom_sf"/>
</dbReference>
<keyword evidence="5" id="KW-0677">Repeat</keyword>
<evidence type="ECO:0000259" key="9">
    <source>
        <dbReference type="PROSITE" id="PS50011"/>
    </source>
</evidence>
<dbReference type="OrthoDB" id="676979at2759"/>
<dbReference type="InterPro" id="IPR008271">
    <property type="entry name" value="Ser/Thr_kinase_AS"/>
</dbReference>
<dbReference type="InterPro" id="IPR001611">
    <property type="entry name" value="Leu-rich_rpt"/>
</dbReference>
<dbReference type="FunFam" id="3.30.200.20:FF:000219">
    <property type="entry name" value="Leucine-rich repeat receptor-like serine/threonine-protein kinase"/>
    <property type="match status" value="1"/>
</dbReference>
<feature type="transmembrane region" description="Helical" evidence="8">
    <location>
        <begin position="392"/>
        <end position="415"/>
    </location>
</feature>
<comment type="caution">
    <text evidence="10">The sequence shown here is derived from an EMBL/GenBank/DDBJ whole genome shotgun (WGS) entry which is preliminary data.</text>
</comment>
<evidence type="ECO:0000256" key="5">
    <source>
        <dbReference type="ARBA" id="ARBA00022737"/>
    </source>
</evidence>
<dbReference type="FunFam" id="3.80.10.10:FF:000383">
    <property type="entry name" value="Leucine-rich repeat receptor protein kinase EMS1"/>
    <property type="match status" value="1"/>
</dbReference>
<dbReference type="GO" id="GO:0004672">
    <property type="term" value="F:protein kinase activity"/>
    <property type="evidence" value="ECO:0007669"/>
    <property type="project" value="InterPro"/>
</dbReference>
<keyword evidence="3 8" id="KW-0812">Transmembrane</keyword>
<dbReference type="PANTHER" id="PTHR48053:SF109">
    <property type="entry name" value="PROTEIN KINASE DOMAIN-CONTAINING PROTEIN"/>
    <property type="match status" value="1"/>
</dbReference>
<keyword evidence="4" id="KW-0732">Signal</keyword>
<evidence type="ECO:0000256" key="2">
    <source>
        <dbReference type="ARBA" id="ARBA00022614"/>
    </source>
</evidence>
<keyword evidence="2" id="KW-0433">Leucine-rich repeat</keyword>
<dbReference type="FunFam" id="3.80.10.10:FF:000095">
    <property type="entry name" value="LRR receptor-like serine/threonine-protein kinase GSO1"/>
    <property type="match status" value="1"/>
</dbReference>
<dbReference type="GO" id="GO:0016020">
    <property type="term" value="C:membrane"/>
    <property type="evidence" value="ECO:0007669"/>
    <property type="project" value="UniProtKB-SubCell"/>
</dbReference>
<evidence type="ECO:0000256" key="1">
    <source>
        <dbReference type="ARBA" id="ARBA00004167"/>
    </source>
</evidence>
<keyword evidence="7 8" id="KW-0472">Membrane</keyword>
<dbReference type="Pfam" id="PF00560">
    <property type="entry name" value="LRR_1"/>
    <property type="match status" value="10"/>
</dbReference>
<dbReference type="InterPro" id="IPR000719">
    <property type="entry name" value="Prot_kinase_dom"/>
</dbReference>
<name>A0A8T2UCU5_CERRI</name>
<dbReference type="Pfam" id="PF00069">
    <property type="entry name" value="Pkinase"/>
    <property type="match status" value="1"/>
</dbReference>
<dbReference type="Gene3D" id="3.30.200.20">
    <property type="entry name" value="Phosphorylase Kinase, domain 1"/>
    <property type="match status" value="1"/>
</dbReference>
<feature type="domain" description="Protein kinase" evidence="9">
    <location>
        <begin position="465"/>
        <end position="753"/>
    </location>
</feature>
<dbReference type="PANTHER" id="PTHR48053">
    <property type="entry name" value="LEUCINE RICH REPEAT FAMILY PROTEIN, EXPRESSED"/>
    <property type="match status" value="1"/>
</dbReference>
<dbReference type="Proteomes" id="UP000825935">
    <property type="component" value="Chromosome 7"/>
</dbReference>
<organism evidence="10 11">
    <name type="scientific">Ceratopteris richardii</name>
    <name type="common">Triangle waterfern</name>
    <dbReference type="NCBI Taxonomy" id="49495"/>
    <lineage>
        <taxon>Eukaryota</taxon>
        <taxon>Viridiplantae</taxon>
        <taxon>Streptophyta</taxon>
        <taxon>Embryophyta</taxon>
        <taxon>Tracheophyta</taxon>
        <taxon>Polypodiopsida</taxon>
        <taxon>Polypodiidae</taxon>
        <taxon>Polypodiales</taxon>
        <taxon>Pteridineae</taxon>
        <taxon>Pteridaceae</taxon>
        <taxon>Parkerioideae</taxon>
        <taxon>Ceratopteris</taxon>
    </lineage>
</organism>
<evidence type="ECO:0000256" key="7">
    <source>
        <dbReference type="ARBA" id="ARBA00023136"/>
    </source>
</evidence>
<proteinExistence type="predicted"/>
<sequence length="783" mass="85430">MNQLTGTIPADLGRLQNLQLLHLFQNNLTGAIPPSLGGLLNLREIDISINQLSGGIPVQFQTLPNLTDFMMAENNLTGKLPPLLGKNSTRLSSIDLSENGLSGRIPETLCQNKNLTRLSLAKNKLEGTIPEGLKNCFSLTFLDIHQNWLSSEIPPELGLLTNITYLDLSYNKFQGEIPAAFGNLSELVYLIVSGSELSGGLPSTLGNLSKLLSFNASRNRIDGMIPVELANCKSLNYLDLSHNRLTGNIPYQFGYLTNLIALDIGYNFLSGEIPPELGNLAKLSNPLSLRFNNLTGGIPSELASLSLLISLYVDHNQLAGEIPSSFSNSTNLIVFNVSYNRLEGPIPNIFARMNLDNLAGNLDLCGTPLDVICSNPQEENGTNSKEVIVQTIVGVVVGISGLTIIALILAIFCIWRRGSPARKGFRGMHDLDNGRSDTESSCSFFETDANRGFTFQDILEATRNFSPECIVGSGACGTVYMAKLPSGKLIAVKRVPTQMEGSAMQNSFNAEIATLGTIRHSNIVKLYGYCYHQEANLLLYEYMPMGSLGEHLHGKGGSGESVNNADADSPTIQSLDWDTRYRIALGSAEGLAYLHHDCKPSIIHRDIKCNNILLDNKMKAHVGDFGLAKIMDVPFSISMSAVAGSYGYIAPEYAYSMKITNKCDVYSFGVVLLELLTGQPPVLSLENGGDLVTWVRTSIAVKKKLVDIFDSRLNLGNETTLHEMISVLRIALLCTSLGPTDRPTMREVVHMLSGVRRETHDVKESLRMPETQDEGILHLASQM</sequence>
<dbReference type="SMART" id="SM00220">
    <property type="entry name" value="S_TKc"/>
    <property type="match status" value="1"/>
</dbReference>
<evidence type="ECO:0000256" key="4">
    <source>
        <dbReference type="ARBA" id="ARBA00022729"/>
    </source>
</evidence>
<dbReference type="SUPFAM" id="SSF56112">
    <property type="entry name" value="Protein kinase-like (PK-like)"/>
    <property type="match status" value="1"/>
</dbReference>